<comment type="caution">
    <text evidence="1">The sequence shown here is derived from an EMBL/GenBank/DDBJ whole genome shotgun (WGS) entry which is preliminary data.</text>
</comment>
<gene>
    <name evidence="1" type="ORF">L6452_29294</name>
</gene>
<protein>
    <submittedName>
        <fullName evidence="1">Uncharacterized protein</fullName>
    </submittedName>
</protein>
<proteinExistence type="predicted"/>
<accession>A0ACB8ZGM0</accession>
<sequence length="88" mass="10125">MDLKSCMITLFILVLLFAEPSSSKEGLDSEIYDIDYRGPETHSQRPPPKRTDRNTNGVRHRNVKNHPRSKRQITQNKLKKVAFGSNSE</sequence>
<keyword evidence="2" id="KW-1185">Reference proteome</keyword>
<evidence type="ECO:0000313" key="1">
    <source>
        <dbReference type="EMBL" id="KAI3696763.1"/>
    </source>
</evidence>
<organism evidence="1 2">
    <name type="scientific">Arctium lappa</name>
    <name type="common">Greater burdock</name>
    <name type="synonym">Lappa major</name>
    <dbReference type="NCBI Taxonomy" id="4217"/>
    <lineage>
        <taxon>Eukaryota</taxon>
        <taxon>Viridiplantae</taxon>
        <taxon>Streptophyta</taxon>
        <taxon>Embryophyta</taxon>
        <taxon>Tracheophyta</taxon>
        <taxon>Spermatophyta</taxon>
        <taxon>Magnoliopsida</taxon>
        <taxon>eudicotyledons</taxon>
        <taxon>Gunneridae</taxon>
        <taxon>Pentapetalae</taxon>
        <taxon>asterids</taxon>
        <taxon>campanulids</taxon>
        <taxon>Asterales</taxon>
        <taxon>Asteraceae</taxon>
        <taxon>Carduoideae</taxon>
        <taxon>Cardueae</taxon>
        <taxon>Arctiinae</taxon>
        <taxon>Arctium</taxon>
    </lineage>
</organism>
<reference evidence="1 2" key="2">
    <citation type="journal article" date="2022" name="Mol. Ecol. Resour.">
        <title>The genomes of chicory, endive, great burdock and yacon provide insights into Asteraceae paleo-polyploidization history and plant inulin production.</title>
        <authorList>
            <person name="Fan W."/>
            <person name="Wang S."/>
            <person name="Wang H."/>
            <person name="Wang A."/>
            <person name="Jiang F."/>
            <person name="Liu H."/>
            <person name="Zhao H."/>
            <person name="Xu D."/>
            <person name="Zhang Y."/>
        </authorList>
    </citation>
    <scope>NUCLEOTIDE SEQUENCE [LARGE SCALE GENOMIC DNA]</scope>
    <source>
        <strain evidence="2">cv. Niubang</strain>
    </source>
</reference>
<dbReference type="Proteomes" id="UP001055879">
    <property type="component" value="Linkage Group LG10"/>
</dbReference>
<dbReference type="EMBL" id="CM042056">
    <property type="protein sequence ID" value="KAI3696763.1"/>
    <property type="molecule type" value="Genomic_DNA"/>
</dbReference>
<reference evidence="2" key="1">
    <citation type="journal article" date="2022" name="Mol. Ecol. Resour.">
        <title>The genomes of chicory, endive, great burdock and yacon provide insights into Asteraceae palaeo-polyploidization history and plant inulin production.</title>
        <authorList>
            <person name="Fan W."/>
            <person name="Wang S."/>
            <person name="Wang H."/>
            <person name="Wang A."/>
            <person name="Jiang F."/>
            <person name="Liu H."/>
            <person name="Zhao H."/>
            <person name="Xu D."/>
            <person name="Zhang Y."/>
        </authorList>
    </citation>
    <scope>NUCLEOTIDE SEQUENCE [LARGE SCALE GENOMIC DNA]</scope>
    <source>
        <strain evidence="2">cv. Niubang</strain>
    </source>
</reference>
<evidence type="ECO:0000313" key="2">
    <source>
        <dbReference type="Proteomes" id="UP001055879"/>
    </source>
</evidence>
<name>A0ACB8ZGM0_ARCLA</name>